<name>A0ABV6F7U2_9MICC</name>
<protein>
    <submittedName>
        <fullName evidence="3">GNAT family N-acetyltransferase</fullName>
        <ecNumber evidence="3">2.3.-.-</ecNumber>
    </submittedName>
</protein>
<evidence type="ECO:0000256" key="1">
    <source>
        <dbReference type="SAM" id="MobiDB-lite"/>
    </source>
</evidence>
<dbReference type="PROSITE" id="PS51186">
    <property type="entry name" value="GNAT"/>
    <property type="match status" value="1"/>
</dbReference>
<proteinExistence type="predicted"/>
<keyword evidence="3" id="KW-0012">Acyltransferase</keyword>
<comment type="caution">
    <text evidence="3">The sequence shown here is derived from an EMBL/GenBank/DDBJ whole genome shotgun (WGS) entry which is preliminary data.</text>
</comment>
<gene>
    <name evidence="3" type="ORF">ACFFIO_13865</name>
</gene>
<accession>A0ABV6F7U2</accession>
<feature type="domain" description="N-acetyltransferase" evidence="2">
    <location>
        <begin position="26"/>
        <end position="191"/>
    </location>
</feature>
<keyword evidence="4" id="KW-1185">Reference proteome</keyword>
<dbReference type="Proteomes" id="UP001589766">
    <property type="component" value="Unassembled WGS sequence"/>
</dbReference>
<evidence type="ECO:0000313" key="3">
    <source>
        <dbReference type="EMBL" id="MFC0249588.1"/>
    </source>
</evidence>
<sequence>MVITTARQEDPVNDLIPTEPVGAPVTDTPTNTVTDPAAVARVHERLLVPNFPPRELVSVEELLEDVARGSATVRVVGEASDPVAVAIIATFADSPAVLLSYVAIRADQRGRGVGTALLSGLLAGITADAEVSVVLAEVEHPDHHQAHPVHGDPAARLRFYARLGGQILDVPYFQPPVDETQDAVYGMLLLVLAAPERFVRGQRLLPEAGLAAALKEFMAGTDPERYPVGSVLEAAGHPEGVRMLTVEELGRAPVAHRP</sequence>
<evidence type="ECO:0000259" key="2">
    <source>
        <dbReference type="PROSITE" id="PS51186"/>
    </source>
</evidence>
<dbReference type="RefSeq" id="WP_378042672.1">
    <property type="nucleotide sequence ID" value="NZ_JBHLWH010000039.1"/>
</dbReference>
<dbReference type="GO" id="GO:0016746">
    <property type="term" value="F:acyltransferase activity"/>
    <property type="evidence" value="ECO:0007669"/>
    <property type="project" value="UniProtKB-KW"/>
</dbReference>
<dbReference type="InterPro" id="IPR016181">
    <property type="entry name" value="Acyl_CoA_acyltransferase"/>
</dbReference>
<reference evidence="3 4" key="1">
    <citation type="submission" date="2024-09" db="EMBL/GenBank/DDBJ databases">
        <authorList>
            <person name="Sun Q."/>
            <person name="Mori K."/>
        </authorList>
    </citation>
    <scope>NUCLEOTIDE SEQUENCE [LARGE SCALE GENOMIC DNA]</scope>
    <source>
        <strain evidence="3 4">CCM 7609</strain>
    </source>
</reference>
<keyword evidence="3" id="KW-0808">Transferase</keyword>
<dbReference type="EC" id="2.3.-.-" evidence="3"/>
<dbReference type="Gene3D" id="3.40.630.30">
    <property type="match status" value="1"/>
</dbReference>
<organism evidence="3 4">
    <name type="scientific">Citricoccus parietis</name>
    <dbReference type="NCBI Taxonomy" id="592307"/>
    <lineage>
        <taxon>Bacteria</taxon>
        <taxon>Bacillati</taxon>
        <taxon>Actinomycetota</taxon>
        <taxon>Actinomycetes</taxon>
        <taxon>Micrococcales</taxon>
        <taxon>Micrococcaceae</taxon>
        <taxon>Citricoccus</taxon>
    </lineage>
</organism>
<feature type="region of interest" description="Disordered" evidence="1">
    <location>
        <begin position="1"/>
        <end position="31"/>
    </location>
</feature>
<evidence type="ECO:0000313" key="4">
    <source>
        <dbReference type="Proteomes" id="UP001589766"/>
    </source>
</evidence>
<dbReference type="InterPro" id="IPR000182">
    <property type="entry name" value="GNAT_dom"/>
</dbReference>
<dbReference type="EMBL" id="JBHLWH010000039">
    <property type="protein sequence ID" value="MFC0249588.1"/>
    <property type="molecule type" value="Genomic_DNA"/>
</dbReference>
<dbReference type="SUPFAM" id="SSF55729">
    <property type="entry name" value="Acyl-CoA N-acyltransferases (Nat)"/>
    <property type="match status" value="1"/>
</dbReference>